<feature type="coiled-coil region" evidence="1">
    <location>
        <begin position="723"/>
        <end position="821"/>
    </location>
</feature>
<dbReference type="AlphaFoldDB" id="A0A8S1TDC2"/>
<gene>
    <name evidence="2" type="ORF">PPENT_87.1.T0190152</name>
</gene>
<organism evidence="2 3">
    <name type="scientific">Paramecium pentaurelia</name>
    <dbReference type="NCBI Taxonomy" id="43138"/>
    <lineage>
        <taxon>Eukaryota</taxon>
        <taxon>Sar</taxon>
        <taxon>Alveolata</taxon>
        <taxon>Ciliophora</taxon>
        <taxon>Intramacronucleata</taxon>
        <taxon>Oligohymenophorea</taxon>
        <taxon>Peniculida</taxon>
        <taxon>Parameciidae</taxon>
        <taxon>Paramecium</taxon>
    </lineage>
</organism>
<protein>
    <submittedName>
        <fullName evidence="2">Uncharacterized protein</fullName>
    </submittedName>
</protein>
<dbReference type="OrthoDB" id="310183at2759"/>
<keyword evidence="3" id="KW-1185">Reference proteome</keyword>
<feature type="coiled-coil region" evidence="1">
    <location>
        <begin position="54"/>
        <end position="81"/>
    </location>
</feature>
<feature type="coiled-coil region" evidence="1">
    <location>
        <begin position="108"/>
        <end position="326"/>
    </location>
</feature>
<dbReference type="Proteomes" id="UP000689195">
    <property type="component" value="Unassembled WGS sequence"/>
</dbReference>
<sequence>MLSSSKLFNSQSQLEQCLLDISTKILHDSVIESNKDYKNIVFSRIKEITLEAFQKQLTDEIHRLQAELRQEQALNDQIKRDFLEREETIIQEFDSKQREFQLQQIREVQELQDLLEASEIQLQKYQQQNDKFNKQIKELQSKEQQLLKENIITKENFQQCDQLQKLLNSELNDMRIRNESLNQLNQQLDRQNSDFKNECELTLKELTEIKRKSQQQMDLNIQLDQEIEQYKNEIEQIKTKNHQELSKQKDLLDQLKEKSNQKINELKNKLKEAQNIQQYQQEQMDELQGLIKESENQLHQLQINHKQNLKQMEQQYTKQCQDLEEQFLDEKLNLEENLTTSFEQVIIDKDKQIQDLIKELKLNKDKLYQQNLEFENMQRQYQNLEMEINHLNEQLNQQNYDQEELENKNSTLELDITKKDQKLKILLSELDEIKVFQEQTFNTLRENQDYITEIEKENQQHQQFLQHIQNLLDIQIQGSFSFQRLGQEVEQKLKQHKDDIKRLNEQIKKKEELHNLELQEKDQKLMLLQDNFNDENNKIQSQLQEQQVENRKQRNEFKQKMDEQNKIIIELQKDQIESNNQIEFLQIQNQQIIQDLELNNDKLLCAQQEIQDMIKKEKNQNDDISKKISLLNNQKTQLQIKLDEHRFKQNNLKQRIFKAFSRYKEFTSIQLIELRNFFITKQKQLENDCKLMLHNLYKKQLLITENRIQMIENDKYYEFEQMNLEMEKKLDNFKKQFKQTELLIYEEGQIKLKQKQQQIEQLIISKANDNEFKNQIILLNKENEELQKQLQLQEQIFIQQQQNYELELMNLNKLIKEQQEELISQQQFSEYTMSKERQYFEQRYQEFKLRQEKKVDQIQQDYQLQITQLENIIQQPIKLKSQSPNKNIQKSTIYNQQSKQLNNKSQIFGSPNINAGIKTPNKTLIQIDNTDKTIEELRSEIQQQKQKLSRMKLTFTESQKKSYKRN</sequence>
<evidence type="ECO:0000256" key="1">
    <source>
        <dbReference type="SAM" id="Coils"/>
    </source>
</evidence>
<proteinExistence type="predicted"/>
<evidence type="ECO:0000313" key="3">
    <source>
        <dbReference type="Proteomes" id="UP000689195"/>
    </source>
</evidence>
<dbReference type="EMBL" id="CAJJDO010000019">
    <property type="protein sequence ID" value="CAD8149524.1"/>
    <property type="molecule type" value="Genomic_DNA"/>
</dbReference>
<keyword evidence="1" id="KW-0175">Coiled coil</keyword>
<comment type="caution">
    <text evidence="2">The sequence shown here is derived from an EMBL/GenBank/DDBJ whole genome shotgun (WGS) entry which is preliminary data.</text>
</comment>
<reference evidence="2" key="1">
    <citation type="submission" date="2021-01" db="EMBL/GenBank/DDBJ databases">
        <authorList>
            <consortium name="Genoscope - CEA"/>
            <person name="William W."/>
        </authorList>
    </citation>
    <scope>NUCLEOTIDE SEQUENCE</scope>
</reference>
<feature type="coiled-coil region" evidence="1">
    <location>
        <begin position="486"/>
        <end position="641"/>
    </location>
</feature>
<evidence type="ECO:0000313" key="2">
    <source>
        <dbReference type="EMBL" id="CAD8149524.1"/>
    </source>
</evidence>
<accession>A0A8S1TDC2</accession>
<feature type="coiled-coil region" evidence="1">
    <location>
        <begin position="927"/>
        <end position="954"/>
    </location>
</feature>
<name>A0A8S1TDC2_9CILI</name>
<feature type="coiled-coil region" evidence="1">
    <location>
        <begin position="357"/>
        <end position="422"/>
    </location>
</feature>